<reference evidence="2" key="1">
    <citation type="submission" date="2022-07" db="EMBL/GenBank/DDBJ databases">
        <title>Genome Sequence of Leucocoprinus birnbaumii.</title>
        <authorList>
            <person name="Buettner E."/>
        </authorList>
    </citation>
    <scope>NUCLEOTIDE SEQUENCE</scope>
    <source>
        <strain evidence="2">VT141</strain>
    </source>
</reference>
<feature type="compositionally biased region" description="Acidic residues" evidence="1">
    <location>
        <begin position="485"/>
        <end position="496"/>
    </location>
</feature>
<protein>
    <submittedName>
        <fullName evidence="2">Uncharacterized protein</fullName>
    </submittedName>
</protein>
<sequence>MGCRNRRQQSPEHSDSRTPAAPSSFPPAGKRARRKQLLAAVALILEQVNADAEACSLLAVATASSTQELFSQYTISKFVPAGFPQDKISDFFHLFTVWAGQIGNVYKVQGDRIRAALEYRLAEKKEARWSKRHFIETSGINWKAANKEQFLANIPSVTLQESPKSCVYPPRNAFVAESRDIFDHHSKFIYDDPLFDKRISRKSIHLLDESRLRLDVPSQESVQVYDETDGELVVMVIRDVCKNEEALNFADEVIEKAAKTRKSSRLPDPGYLTQLGLSTGLRKIAEEDVRGSSAFALLWNIILAVAPSEVIDDFRQYLKNLGLKRMDGNGAMVHDWETGLGSYTIKVPGHEFTFHGAELAPPTAVCAWNYCRHGHLEHQPHKFVAAWTTSRATDPSVSPFNNGGHFYMASHGVRIQASGNSLIIFRPKFIHCTSLTLQSPRIPVTRYCQRGMAFVSSSRLPKAWSLYLEGKKEEALQILLGHGDESDEEDSEDSEEAREANTSTPELAGTRALSRRARRVKRKVSEEQAQSEKRKQLATAEGTVAEVPPAGRPKRARKLPAKFRDGELGWRGN</sequence>
<proteinExistence type="predicted"/>
<feature type="compositionally biased region" description="Basic and acidic residues" evidence="1">
    <location>
        <begin position="523"/>
        <end position="535"/>
    </location>
</feature>
<evidence type="ECO:0000313" key="2">
    <source>
        <dbReference type="EMBL" id="KAJ3573992.1"/>
    </source>
</evidence>
<organism evidence="2 3">
    <name type="scientific">Leucocoprinus birnbaumii</name>
    <dbReference type="NCBI Taxonomy" id="56174"/>
    <lineage>
        <taxon>Eukaryota</taxon>
        <taxon>Fungi</taxon>
        <taxon>Dikarya</taxon>
        <taxon>Basidiomycota</taxon>
        <taxon>Agaricomycotina</taxon>
        <taxon>Agaricomycetes</taxon>
        <taxon>Agaricomycetidae</taxon>
        <taxon>Agaricales</taxon>
        <taxon>Agaricineae</taxon>
        <taxon>Agaricaceae</taxon>
        <taxon>Leucocoprinus</taxon>
    </lineage>
</organism>
<feature type="compositionally biased region" description="Basic residues" evidence="1">
    <location>
        <begin position="552"/>
        <end position="561"/>
    </location>
</feature>
<keyword evidence="3" id="KW-1185">Reference proteome</keyword>
<dbReference type="EMBL" id="JANIEX010000084">
    <property type="protein sequence ID" value="KAJ3573992.1"/>
    <property type="molecule type" value="Genomic_DNA"/>
</dbReference>
<gene>
    <name evidence="2" type="ORF">NP233_g2057</name>
</gene>
<comment type="caution">
    <text evidence="2">The sequence shown here is derived from an EMBL/GenBank/DDBJ whole genome shotgun (WGS) entry which is preliminary data.</text>
</comment>
<name>A0AAD5VYW6_9AGAR</name>
<feature type="region of interest" description="Disordered" evidence="1">
    <location>
        <begin position="1"/>
        <end position="30"/>
    </location>
</feature>
<feature type="compositionally biased region" description="Basic and acidic residues" evidence="1">
    <location>
        <begin position="562"/>
        <end position="573"/>
    </location>
</feature>
<dbReference type="Proteomes" id="UP001213000">
    <property type="component" value="Unassembled WGS sequence"/>
</dbReference>
<accession>A0AAD5VYW6</accession>
<feature type="region of interest" description="Disordered" evidence="1">
    <location>
        <begin position="482"/>
        <end position="573"/>
    </location>
</feature>
<evidence type="ECO:0000256" key="1">
    <source>
        <dbReference type="SAM" id="MobiDB-lite"/>
    </source>
</evidence>
<feature type="compositionally biased region" description="Basic residues" evidence="1">
    <location>
        <begin position="513"/>
        <end position="522"/>
    </location>
</feature>
<evidence type="ECO:0000313" key="3">
    <source>
        <dbReference type="Proteomes" id="UP001213000"/>
    </source>
</evidence>
<dbReference type="AlphaFoldDB" id="A0AAD5VYW6"/>